<dbReference type="PANTHER" id="PTHR43685:SF5">
    <property type="entry name" value="GLYCOSYLTRANSFERASE EPSE-RELATED"/>
    <property type="match status" value="1"/>
</dbReference>
<dbReference type="GO" id="GO:0016757">
    <property type="term" value="F:glycosyltransferase activity"/>
    <property type="evidence" value="ECO:0007669"/>
    <property type="project" value="UniProtKB-KW"/>
</dbReference>
<dbReference type="EC" id="2.4.-.-" evidence="5"/>
<evidence type="ECO:0000256" key="1">
    <source>
        <dbReference type="ARBA" id="ARBA00006739"/>
    </source>
</evidence>
<dbReference type="InterPro" id="IPR029044">
    <property type="entry name" value="Nucleotide-diphossugar_trans"/>
</dbReference>
<comment type="caution">
    <text evidence="5">The sequence shown here is derived from an EMBL/GenBank/DDBJ whole genome shotgun (WGS) entry which is preliminary data.</text>
</comment>
<dbReference type="SUPFAM" id="SSF53448">
    <property type="entry name" value="Nucleotide-diphospho-sugar transferases"/>
    <property type="match status" value="1"/>
</dbReference>
<reference evidence="5" key="1">
    <citation type="submission" date="2022-11" db="EMBL/GenBank/DDBJ databases">
        <title>Genomic repertoires linked with pathogenic potency of arthritogenic Prevotella copri isolated from the gut of rheumatoid arthritis patients.</title>
        <authorList>
            <person name="Nii T."/>
            <person name="Maeda Y."/>
            <person name="Motooka D."/>
            <person name="Naito M."/>
            <person name="Matsumoto Y."/>
            <person name="Ogawa T."/>
            <person name="Oguro-Igashira E."/>
            <person name="Kishikawa T."/>
            <person name="Yamashita M."/>
            <person name="Koizumi S."/>
            <person name="Kurakawa T."/>
            <person name="Okumura R."/>
            <person name="Kayama H."/>
            <person name="Murakami M."/>
            <person name="Sakaguchi T."/>
            <person name="Das B."/>
            <person name="Nakamura S."/>
            <person name="Okada Y."/>
            <person name="Kumanogoh A."/>
            <person name="Takeda K."/>
        </authorList>
    </citation>
    <scope>NUCLEOTIDE SEQUENCE</scope>
    <source>
        <strain evidence="5">H019-1</strain>
    </source>
</reference>
<comment type="similarity">
    <text evidence="1">Belongs to the glycosyltransferase 2 family.</text>
</comment>
<gene>
    <name evidence="5" type="ORF">ONT19_03030</name>
</gene>
<evidence type="ECO:0000256" key="3">
    <source>
        <dbReference type="ARBA" id="ARBA00022679"/>
    </source>
</evidence>
<sequence length="274" mass="31871">MKKCVAVLLPIYKNDSLEYFKLSLNSVFSQTFHNYKIFVGVDGEVPYATKTYLQEMDKRGDVEVCWFPKNRGLACVLNDLIAIAHVQGFDYLARMDADDVMLSSRLQKQMSYMESHKDIDVVGGAIEEMDKQSISRGKTIIYPLTHQECVNFFEKRNPLAHPAVLFRYSFFEKLKGAYRADHPKNQDTMLWLDGLMAGCKMANVPDVVLQFRVTNDLFRKRRNGWNLAMRQLADRLEVNRGLKYGVMSYLYAYATFLMQISPAWVKKLCYRYLR</sequence>
<dbReference type="Pfam" id="PF00535">
    <property type="entry name" value="Glycos_transf_2"/>
    <property type="match status" value="1"/>
</dbReference>
<keyword evidence="2 5" id="KW-0328">Glycosyltransferase</keyword>
<evidence type="ECO:0000256" key="2">
    <source>
        <dbReference type="ARBA" id="ARBA00022676"/>
    </source>
</evidence>
<name>A0AAW5U380_9BACT</name>
<organism evidence="5 6">
    <name type="scientific">Segatella copri</name>
    <dbReference type="NCBI Taxonomy" id="165179"/>
    <lineage>
        <taxon>Bacteria</taxon>
        <taxon>Pseudomonadati</taxon>
        <taxon>Bacteroidota</taxon>
        <taxon>Bacteroidia</taxon>
        <taxon>Bacteroidales</taxon>
        <taxon>Prevotellaceae</taxon>
        <taxon>Segatella</taxon>
    </lineage>
</organism>
<evidence type="ECO:0000313" key="6">
    <source>
        <dbReference type="Proteomes" id="UP001209417"/>
    </source>
</evidence>
<dbReference type="PANTHER" id="PTHR43685">
    <property type="entry name" value="GLYCOSYLTRANSFERASE"/>
    <property type="match status" value="1"/>
</dbReference>
<keyword evidence="3 5" id="KW-0808">Transferase</keyword>
<dbReference type="Gene3D" id="3.90.550.10">
    <property type="entry name" value="Spore Coat Polysaccharide Biosynthesis Protein SpsA, Chain A"/>
    <property type="match status" value="1"/>
</dbReference>
<proteinExistence type="inferred from homology"/>
<dbReference type="InterPro" id="IPR001173">
    <property type="entry name" value="Glyco_trans_2-like"/>
</dbReference>
<evidence type="ECO:0000259" key="4">
    <source>
        <dbReference type="Pfam" id="PF00535"/>
    </source>
</evidence>
<dbReference type="RefSeq" id="WP_264903901.1">
    <property type="nucleotide sequence ID" value="NZ_JAPDUW010000001.1"/>
</dbReference>
<accession>A0AAW5U380</accession>
<dbReference type="InterPro" id="IPR050834">
    <property type="entry name" value="Glycosyltransf_2"/>
</dbReference>
<feature type="domain" description="Glycosyltransferase 2-like" evidence="4">
    <location>
        <begin position="7"/>
        <end position="139"/>
    </location>
</feature>
<dbReference type="EMBL" id="JAPDVG010000001">
    <property type="protein sequence ID" value="MCW4130594.1"/>
    <property type="molecule type" value="Genomic_DNA"/>
</dbReference>
<evidence type="ECO:0000313" key="5">
    <source>
        <dbReference type="EMBL" id="MCW4130594.1"/>
    </source>
</evidence>
<dbReference type="Proteomes" id="UP001209417">
    <property type="component" value="Unassembled WGS sequence"/>
</dbReference>
<protein>
    <submittedName>
        <fullName evidence="5">Glycosyltransferase</fullName>
        <ecNumber evidence="5">2.4.-.-</ecNumber>
    </submittedName>
</protein>
<dbReference type="AlphaFoldDB" id="A0AAW5U380"/>